<comment type="caution">
    <text evidence="2">The sequence shown here is derived from an EMBL/GenBank/DDBJ whole genome shotgun (WGS) entry which is preliminary data.</text>
</comment>
<accession>A0A318S540</accession>
<organism evidence="2 3">
    <name type="scientific">Deinococcus yavapaiensis KR-236</name>
    <dbReference type="NCBI Taxonomy" id="694435"/>
    <lineage>
        <taxon>Bacteria</taxon>
        <taxon>Thermotogati</taxon>
        <taxon>Deinococcota</taxon>
        <taxon>Deinococci</taxon>
        <taxon>Deinococcales</taxon>
        <taxon>Deinococcaceae</taxon>
        <taxon>Deinococcus</taxon>
    </lineage>
</organism>
<sequence length="231" mass="24578">MKWNFLIPLLTLGAVAFAATTQLNLVINGAALSDKAIVVDGRTYVPVTALKSLGVNATVKGSTLTLASSGAQGGANQVTALQGCMSQTFFNGIWRVKVTSINPIRLPDAGSPDIPGWAVNLEVRNGSNKSLSLMSAGFGSEPFTRFVLVQPDGKTLKVDENDVLEAWSKNVVPGGVMTFTLKFSHPRGTPLQGVPRPNKFLVLIDPKIPDYVGVKFTVPDPSVRVQLDCKS</sequence>
<evidence type="ECO:0000256" key="1">
    <source>
        <dbReference type="SAM" id="SignalP"/>
    </source>
</evidence>
<reference evidence="2 3" key="1">
    <citation type="submission" date="2018-06" db="EMBL/GenBank/DDBJ databases">
        <title>Genomic Encyclopedia of Type Strains, Phase IV (KMG-IV): sequencing the most valuable type-strain genomes for metagenomic binning, comparative biology and taxonomic classification.</title>
        <authorList>
            <person name="Goeker M."/>
        </authorList>
    </citation>
    <scope>NUCLEOTIDE SEQUENCE [LARGE SCALE GENOMIC DNA]</scope>
    <source>
        <strain evidence="2 3">DSM 18048</strain>
    </source>
</reference>
<feature type="chain" id="PRO_5016311220" description="DUF4352 domain-containing protein" evidence="1">
    <location>
        <begin position="19"/>
        <end position="231"/>
    </location>
</feature>
<dbReference type="EMBL" id="QJSX01000017">
    <property type="protein sequence ID" value="PYE50583.1"/>
    <property type="molecule type" value="Genomic_DNA"/>
</dbReference>
<dbReference type="RefSeq" id="WP_110888340.1">
    <property type="nucleotide sequence ID" value="NZ_QJSX01000017.1"/>
</dbReference>
<dbReference type="Proteomes" id="UP000248326">
    <property type="component" value="Unassembled WGS sequence"/>
</dbReference>
<proteinExistence type="predicted"/>
<protein>
    <recommendedName>
        <fullName evidence="4">DUF4352 domain-containing protein</fullName>
    </recommendedName>
</protein>
<evidence type="ECO:0000313" key="3">
    <source>
        <dbReference type="Proteomes" id="UP000248326"/>
    </source>
</evidence>
<dbReference type="AlphaFoldDB" id="A0A318S540"/>
<evidence type="ECO:0008006" key="4">
    <source>
        <dbReference type="Google" id="ProtNLM"/>
    </source>
</evidence>
<dbReference type="OrthoDB" id="65354at2"/>
<name>A0A318S540_9DEIO</name>
<keyword evidence="1" id="KW-0732">Signal</keyword>
<feature type="signal peptide" evidence="1">
    <location>
        <begin position="1"/>
        <end position="18"/>
    </location>
</feature>
<keyword evidence="3" id="KW-1185">Reference proteome</keyword>
<evidence type="ECO:0000313" key="2">
    <source>
        <dbReference type="EMBL" id="PYE50583.1"/>
    </source>
</evidence>
<gene>
    <name evidence="2" type="ORF">DES52_117101</name>
</gene>